<dbReference type="Proteomes" id="UP001497535">
    <property type="component" value="Unassembled WGS sequence"/>
</dbReference>
<keyword evidence="2" id="KW-1185">Reference proteome</keyword>
<comment type="caution">
    <text evidence="1">The sequence shown here is derived from an EMBL/GenBank/DDBJ whole genome shotgun (WGS) entry which is preliminary data.</text>
</comment>
<protein>
    <submittedName>
        <fullName evidence="1">Uncharacterized protein</fullName>
    </submittedName>
</protein>
<gene>
    <name evidence="1" type="ORF">MENTE1834_LOCUS12990</name>
</gene>
<name>A0ACB0YJL9_MELEN</name>
<evidence type="ECO:0000313" key="2">
    <source>
        <dbReference type="Proteomes" id="UP001497535"/>
    </source>
</evidence>
<proteinExistence type="predicted"/>
<dbReference type="EMBL" id="CAVMJV010000013">
    <property type="protein sequence ID" value="CAK5049233.1"/>
    <property type="molecule type" value="Genomic_DNA"/>
</dbReference>
<evidence type="ECO:0000313" key="1">
    <source>
        <dbReference type="EMBL" id="CAK5049233.1"/>
    </source>
</evidence>
<accession>A0ACB0YJL9</accession>
<organism evidence="1 2">
    <name type="scientific">Meloidogyne enterolobii</name>
    <name type="common">Root-knot nematode worm</name>
    <name type="synonym">Meloidogyne mayaguensis</name>
    <dbReference type="NCBI Taxonomy" id="390850"/>
    <lineage>
        <taxon>Eukaryota</taxon>
        <taxon>Metazoa</taxon>
        <taxon>Ecdysozoa</taxon>
        <taxon>Nematoda</taxon>
        <taxon>Chromadorea</taxon>
        <taxon>Rhabditida</taxon>
        <taxon>Tylenchina</taxon>
        <taxon>Tylenchomorpha</taxon>
        <taxon>Tylenchoidea</taxon>
        <taxon>Meloidogynidae</taxon>
        <taxon>Meloidogyninae</taxon>
        <taxon>Meloidogyne</taxon>
    </lineage>
</organism>
<sequence>MVDAGKNCKDYISDTFKKYYNYFERTFSRETLFMGMKQRTRHRMPKKEEDPNVSSNDEPNLNEETRSNDIPRNTAQSGSNNDFNYGPQNHSRSFRSIVIGSTIAGAAVGVGVGYAVAGRAGALVGGVVGAVTGAVAGSVIYASHVVVKTCEAVISACKAIEVVCNVIASSLNEVKKAASNYCNKAKEGIKCAWNWAKGWFS</sequence>
<reference evidence="1" key="1">
    <citation type="submission" date="2023-11" db="EMBL/GenBank/DDBJ databases">
        <authorList>
            <person name="Poullet M."/>
        </authorList>
    </citation>
    <scope>NUCLEOTIDE SEQUENCE</scope>
    <source>
        <strain evidence="1">E1834</strain>
    </source>
</reference>